<dbReference type="SFLD" id="SFLDG01140">
    <property type="entry name" value="C2.B:_Phosphomannomutase_and_P"/>
    <property type="match status" value="1"/>
</dbReference>
<sequence length="271" mass="29639">MSIKLVAIDMDGTLLNSQKEISEKNQQVLKEAKKQGVKVVLCTGRPLISVLSHLETLGLVEEGDYTVTFNGGVIRENASGKVLNQITMSLEDVKEVYQIIDQLGMTADVLSDNYAYTLDGTKGNEPSIYDQLNHFSTFVPKTIHQLTAEMNFNKVVCSGPVDKITEKLAQVPANYREKYNVIRSGANLFEFVPKQVSKGNGLAILGDYLGITASEMMGLGDEENDLSMIEYTGCGVAMSNGSDIVKEKAQYITKTNDEDGVAYAVEKFVLG</sequence>
<dbReference type="AlphaFoldDB" id="A0A3R9YWQ9"/>
<dbReference type="RefSeq" id="WP_125943551.1">
    <property type="nucleotide sequence ID" value="NZ_PXZH01000003.1"/>
</dbReference>
<dbReference type="SFLD" id="SFLDS00003">
    <property type="entry name" value="Haloacid_Dehalogenase"/>
    <property type="match status" value="1"/>
</dbReference>
<dbReference type="SFLD" id="SFLDG01144">
    <property type="entry name" value="C2.B.4:_PGP_Like"/>
    <property type="match status" value="1"/>
</dbReference>
<dbReference type="GO" id="GO:0016791">
    <property type="term" value="F:phosphatase activity"/>
    <property type="evidence" value="ECO:0007669"/>
    <property type="project" value="TreeGrafter"/>
</dbReference>
<dbReference type="InterPro" id="IPR006379">
    <property type="entry name" value="HAD-SF_hydro_IIB"/>
</dbReference>
<dbReference type="Proteomes" id="UP000277864">
    <property type="component" value="Unassembled WGS sequence"/>
</dbReference>
<organism evidence="1 2">
    <name type="scientific">Vagococcus humatus</name>
    <dbReference type="NCBI Taxonomy" id="1889241"/>
    <lineage>
        <taxon>Bacteria</taxon>
        <taxon>Bacillati</taxon>
        <taxon>Bacillota</taxon>
        <taxon>Bacilli</taxon>
        <taxon>Lactobacillales</taxon>
        <taxon>Enterococcaceae</taxon>
        <taxon>Vagococcus</taxon>
    </lineage>
</organism>
<accession>A0A3R9YWQ9</accession>
<dbReference type="InterPro" id="IPR000150">
    <property type="entry name" value="Cof"/>
</dbReference>
<dbReference type="PANTHER" id="PTHR10000:SF8">
    <property type="entry name" value="HAD SUPERFAMILY HYDROLASE-LIKE, TYPE 3"/>
    <property type="match status" value="1"/>
</dbReference>
<name>A0A3R9YWQ9_9ENTE</name>
<reference evidence="1 2" key="1">
    <citation type="submission" date="2018-03" db="EMBL/GenBank/DDBJ databases">
        <authorList>
            <person name="Gulvik C.A."/>
        </authorList>
    </citation>
    <scope>NUCLEOTIDE SEQUENCE [LARGE SCALE GENOMIC DNA]</scope>
    <source>
        <strain evidence="1 2">JCM 31581</strain>
    </source>
</reference>
<dbReference type="PROSITE" id="PS01228">
    <property type="entry name" value="COF_1"/>
    <property type="match status" value="1"/>
</dbReference>
<dbReference type="InterPro" id="IPR036412">
    <property type="entry name" value="HAD-like_sf"/>
</dbReference>
<dbReference type="OrthoDB" id="9790031at2"/>
<dbReference type="SUPFAM" id="SSF56784">
    <property type="entry name" value="HAD-like"/>
    <property type="match status" value="1"/>
</dbReference>
<dbReference type="Gene3D" id="3.40.50.1000">
    <property type="entry name" value="HAD superfamily/HAD-like"/>
    <property type="match status" value="1"/>
</dbReference>
<dbReference type="InterPro" id="IPR023214">
    <property type="entry name" value="HAD_sf"/>
</dbReference>
<dbReference type="NCBIfam" id="TIGR00099">
    <property type="entry name" value="Cof-subfamily"/>
    <property type="match status" value="1"/>
</dbReference>
<evidence type="ECO:0000313" key="2">
    <source>
        <dbReference type="Proteomes" id="UP000277864"/>
    </source>
</evidence>
<dbReference type="Pfam" id="PF08282">
    <property type="entry name" value="Hydrolase_3"/>
    <property type="match status" value="1"/>
</dbReference>
<dbReference type="EMBL" id="PXZH01000003">
    <property type="protein sequence ID" value="RST89125.1"/>
    <property type="molecule type" value="Genomic_DNA"/>
</dbReference>
<keyword evidence="2" id="KW-1185">Reference proteome</keyword>
<dbReference type="NCBIfam" id="TIGR01484">
    <property type="entry name" value="HAD-SF-IIB"/>
    <property type="match status" value="1"/>
</dbReference>
<protein>
    <submittedName>
        <fullName evidence="1">Cof-type HAD-IIB family hydrolase</fullName>
    </submittedName>
</protein>
<proteinExistence type="predicted"/>
<dbReference type="PANTHER" id="PTHR10000">
    <property type="entry name" value="PHOSPHOSERINE PHOSPHATASE"/>
    <property type="match status" value="1"/>
</dbReference>
<dbReference type="Gene3D" id="3.30.1240.10">
    <property type="match status" value="1"/>
</dbReference>
<gene>
    <name evidence="1" type="ORF">C7P63_07500</name>
</gene>
<keyword evidence="1" id="KW-0378">Hydrolase</keyword>
<comment type="caution">
    <text evidence="1">The sequence shown here is derived from an EMBL/GenBank/DDBJ whole genome shotgun (WGS) entry which is preliminary data.</text>
</comment>
<dbReference type="GO" id="GO:0005829">
    <property type="term" value="C:cytosol"/>
    <property type="evidence" value="ECO:0007669"/>
    <property type="project" value="TreeGrafter"/>
</dbReference>
<evidence type="ECO:0000313" key="1">
    <source>
        <dbReference type="EMBL" id="RST89125.1"/>
    </source>
</evidence>
<dbReference type="GO" id="GO:0000287">
    <property type="term" value="F:magnesium ion binding"/>
    <property type="evidence" value="ECO:0007669"/>
    <property type="project" value="TreeGrafter"/>
</dbReference>
<dbReference type="CDD" id="cd07516">
    <property type="entry name" value="HAD_Pase"/>
    <property type="match status" value="1"/>
</dbReference>